<dbReference type="Pfam" id="PF26018">
    <property type="entry name" value="BSH_RND_rel"/>
    <property type="match status" value="1"/>
</dbReference>
<keyword evidence="1" id="KW-0472">Membrane</keyword>
<dbReference type="InterPro" id="IPR058709">
    <property type="entry name" value="BSH_RND-rel"/>
</dbReference>
<dbReference type="OrthoDB" id="1834786at2"/>
<keyword evidence="1" id="KW-0812">Transmembrane</keyword>
<dbReference type="Proteomes" id="UP000184386">
    <property type="component" value="Unassembled WGS sequence"/>
</dbReference>
<sequence length="461" mass="52572">MGSGNKVRKFRKARSINIGAITFFIVFVYVLINIYLYFSKDHLTIYEVKEGATADDFVLDGLIFRDEKLVDTDTAGYINYYHRDGERVAKNSVVYSVDGGNDYSDVLAADDSNHTISSDDADAIKDEITDFQKDYDSGNFSYAYQLKEELSNSSMQIYNDSMLTNLKTLLKDKTTSLKVARTDTSGVVVYYADGYEDMTADSATAKSFDKTAYQKKQLRTNKLQQKGSTVYKIVTNDNWSILYLLEKEQYEKIKDNEYITIIFTTDGLKQTVPVKVFQKGTDYFARVTLTKYMARYINQRFIPTEMVINSAEGLKVPVSAITQKKFYKVPYSYLTKGGDSDKLGLTRIVTSSGDNGDKVTYEFIPADYYKDGDYVYVDTRLFKNRDIIEGKSDSDTYMLEKTKTFKGVYNVNKGYAVFQPVEILYENEEYCIIKKNTLSGLSEYDHIALDSSTATEQSIIY</sequence>
<evidence type="ECO:0000259" key="2">
    <source>
        <dbReference type="Pfam" id="PF26018"/>
    </source>
</evidence>
<evidence type="ECO:0000313" key="4">
    <source>
        <dbReference type="Proteomes" id="UP000184386"/>
    </source>
</evidence>
<dbReference type="RefSeq" id="WP_073272051.1">
    <property type="nucleotide sequence ID" value="NZ_FRAC01000006.1"/>
</dbReference>
<evidence type="ECO:0000256" key="1">
    <source>
        <dbReference type="SAM" id="Phobius"/>
    </source>
</evidence>
<dbReference type="STRING" id="1121322.SAMN02745136_00224"/>
<name>A0A1M6JVN8_9FIRM</name>
<proteinExistence type="predicted"/>
<dbReference type="EMBL" id="FRAC01000006">
    <property type="protein sequence ID" value="SHJ50784.1"/>
    <property type="molecule type" value="Genomic_DNA"/>
</dbReference>
<organism evidence="3 4">
    <name type="scientific">Anaerocolumna jejuensis DSM 15929</name>
    <dbReference type="NCBI Taxonomy" id="1121322"/>
    <lineage>
        <taxon>Bacteria</taxon>
        <taxon>Bacillati</taxon>
        <taxon>Bacillota</taxon>
        <taxon>Clostridia</taxon>
        <taxon>Lachnospirales</taxon>
        <taxon>Lachnospiraceae</taxon>
        <taxon>Anaerocolumna</taxon>
    </lineage>
</organism>
<accession>A0A1M6JVN8</accession>
<gene>
    <name evidence="3" type="ORF">SAMN02745136_00224</name>
</gene>
<feature type="domain" description="RND related barrel-sandwich hybrid" evidence="2">
    <location>
        <begin position="67"/>
        <end position="234"/>
    </location>
</feature>
<protein>
    <recommendedName>
        <fullName evidence="2">RND related barrel-sandwich hybrid domain-containing protein</fullName>
    </recommendedName>
</protein>
<feature type="transmembrane region" description="Helical" evidence="1">
    <location>
        <begin position="16"/>
        <end position="38"/>
    </location>
</feature>
<keyword evidence="4" id="KW-1185">Reference proteome</keyword>
<dbReference type="AlphaFoldDB" id="A0A1M6JVN8"/>
<keyword evidence="1" id="KW-1133">Transmembrane helix</keyword>
<evidence type="ECO:0000313" key="3">
    <source>
        <dbReference type="EMBL" id="SHJ50784.1"/>
    </source>
</evidence>
<reference evidence="3 4" key="1">
    <citation type="submission" date="2016-11" db="EMBL/GenBank/DDBJ databases">
        <authorList>
            <person name="Jaros S."/>
            <person name="Januszkiewicz K."/>
            <person name="Wedrychowicz H."/>
        </authorList>
    </citation>
    <scope>NUCLEOTIDE SEQUENCE [LARGE SCALE GENOMIC DNA]</scope>
    <source>
        <strain evidence="3 4">DSM 15929</strain>
    </source>
</reference>